<evidence type="ECO:0000256" key="1">
    <source>
        <dbReference type="ARBA" id="ARBA00006091"/>
    </source>
</evidence>
<name>A0A9P0AMI9_BRAAE</name>
<dbReference type="EMBL" id="OV121132">
    <property type="protein sequence ID" value="CAH0546530.1"/>
    <property type="molecule type" value="Genomic_DNA"/>
</dbReference>
<dbReference type="InterPro" id="IPR018593">
    <property type="entry name" value="tRNA-endonuc_su_Sen15"/>
</dbReference>
<dbReference type="Pfam" id="PF09631">
    <property type="entry name" value="Sen15"/>
    <property type="match status" value="1"/>
</dbReference>
<sequence>MNSVVCDLQNKGCGQKEAVLALQVYLELCEIKKYWNIDYHFEDISGAFLTGSKTKSSLKDCFIPLPTSKVLNFMKIQELLQIHKEYNRTFLVFVSEDSTTVYYQIADGLTEITDTQAKHLKEDKHEIINHELRRNQKALEEAALYGTPISLSRKLKQK</sequence>
<reference evidence="4" key="1">
    <citation type="submission" date="2021-12" db="EMBL/GenBank/DDBJ databases">
        <authorList>
            <person name="King R."/>
        </authorList>
    </citation>
    <scope>NUCLEOTIDE SEQUENCE</scope>
</reference>
<dbReference type="Proteomes" id="UP001154078">
    <property type="component" value="Chromosome 1"/>
</dbReference>
<dbReference type="Gene3D" id="3.40.1350.10">
    <property type="match status" value="1"/>
</dbReference>
<evidence type="ECO:0000256" key="2">
    <source>
        <dbReference type="ARBA" id="ARBA00022694"/>
    </source>
</evidence>
<dbReference type="SUPFAM" id="SSF53032">
    <property type="entry name" value="tRNA-intron endonuclease catalytic domain-like"/>
    <property type="match status" value="1"/>
</dbReference>
<dbReference type="AlphaFoldDB" id="A0A9P0AMI9"/>
<protein>
    <recommendedName>
        <fullName evidence="3">tRNA-splicing endonuclease subunit Sen15 domain-containing protein</fullName>
    </recommendedName>
</protein>
<dbReference type="OrthoDB" id="10002170at2759"/>
<comment type="similarity">
    <text evidence="1">Belongs to the SEN15 family.</text>
</comment>
<gene>
    <name evidence="4" type="ORF">MELIAE_LOCUS677</name>
</gene>
<proteinExistence type="inferred from homology"/>
<dbReference type="InterPro" id="IPR036167">
    <property type="entry name" value="tRNA_intron_Endo_cat-like_sf"/>
</dbReference>
<dbReference type="PANTHER" id="PTHR28582:SF1">
    <property type="entry name" value="TRNA-SPLICING ENDONUCLEASE SUBUNIT SEN15"/>
    <property type="match status" value="1"/>
</dbReference>
<organism evidence="4 5">
    <name type="scientific">Brassicogethes aeneus</name>
    <name type="common">Rape pollen beetle</name>
    <name type="synonym">Meligethes aeneus</name>
    <dbReference type="NCBI Taxonomy" id="1431903"/>
    <lineage>
        <taxon>Eukaryota</taxon>
        <taxon>Metazoa</taxon>
        <taxon>Ecdysozoa</taxon>
        <taxon>Arthropoda</taxon>
        <taxon>Hexapoda</taxon>
        <taxon>Insecta</taxon>
        <taxon>Pterygota</taxon>
        <taxon>Neoptera</taxon>
        <taxon>Endopterygota</taxon>
        <taxon>Coleoptera</taxon>
        <taxon>Polyphaga</taxon>
        <taxon>Cucujiformia</taxon>
        <taxon>Nitidulidae</taxon>
        <taxon>Meligethinae</taxon>
        <taxon>Brassicogethes</taxon>
    </lineage>
</organism>
<dbReference type="InterPro" id="IPR011856">
    <property type="entry name" value="tRNA_endonuc-like_dom_sf"/>
</dbReference>
<dbReference type="GO" id="GO:0003676">
    <property type="term" value="F:nucleic acid binding"/>
    <property type="evidence" value="ECO:0007669"/>
    <property type="project" value="InterPro"/>
</dbReference>
<dbReference type="PANTHER" id="PTHR28582">
    <property type="entry name" value="TRNA-SPLICING ENDONUCLEASE SUBUNIT SEN15"/>
    <property type="match status" value="1"/>
</dbReference>
<keyword evidence="5" id="KW-1185">Reference proteome</keyword>
<accession>A0A9P0AMI9</accession>
<evidence type="ECO:0000259" key="3">
    <source>
        <dbReference type="Pfam" id="PF09631"/>
    </source>
</evidence>
<dbReference type="GO" id="GO:0006388">
    <property type="term" value="P:tRNA splicing, via endonucleolytic cleavage and ligation"/>
    <property type="evidence" value="ECO:0007669"/>
    <property type="project" value="InterPro"/>
</dbReference>
<evidence type="ECO:0000313" key="4">
    <source>
        <dbReference type="EMBL" id="CAH0546530.1"/>
    </source>
</evidence>
<dbReference type="GO" id="GO:0005634">
    <property type="term" value="C:nucleus"/>
    <property type="evidence" value="ECO:0007669"/>
    <property type="project" value="UniProtKB-ARBA"/>
</dbReference>
<feature type="domain" description="tRNA-splicing endonuclease subunit Sen15" evidence="3">
    <location>
        <begin position="23"/>
        <end position="111"/>
    </location>
</feature>
<keyword evidence="2" id="KW-0819">tRNA processing</keyword>
<evidence type="ECO:0000313" key="5">
    <source>
        <dbReference type="Proteomes" id="UP001154078"/>
    </source>
</evidence>